<dbReference type="PANTHER" id="PTHR24186:SF50">
    <property type="entry name" value="ANKYRIN REPEAT-CONTAINING PROTEIN ITN1-LIKE ISOFORM X1"/>
    <property type="match status" value="1"/>
</dbReference>
<organism evidence="10 11">
    <name type="scientific">Taxus chinensis</name>
    <name type="common">Chinese yew</name>
    <name type="synonym">Taxus wallichiana var. chinensis</name>
    <dbReference type="NCBI Taxonomy" id="29808"/>
    <lineage>
        <taxon>Eukaryota</taxon>
        <taxon>Viridiplantae</taxon>
        <taxon>Streptophyta</taxon>
        <taxon>Embryophyta</taxon>
        <taxon>Tracheophyta</taxon>
        <taxon>Spermatophyta</taxon>
        <taxon>Pinopsida</taxon>
        <taxon>Pinidae</taxon>
        <taxon>Conifers II</taxon>
        <taxon>Cupressales</taxon>
        <taxon>Taxaceae</taxon>
        <taxon>Taxus</taxon>
    </lineage>
</organism>
<dbReference type="Proteomes" id="UP000824469">
    <property type="component" value="Unassembled WGS sequence"/>
</dbReference>
<evidence type="ECO:0000259" key="9">
    <source>
        <dbReference type="Pfam" id="PF13962"/>
    </source>
</evidence>
<feature type="transmembrane region" description="Helical" evidence="7">
    <location>
        <begin position="189"/>
        <end position="215"/>
    </location>
</feature>
<feature type="transmembrane region" description="Helical" evidence="7">
    <location>
        <begin position="236"/>
        <end position="260"/>
    </location>
</feature>
<evidence type="ECO:0000256" key="6">
    <source>
        <dbReference type="ARBA" id="ARBA00023136"/>
    </source>
</evidence>
<evidence type="ECO:0000256" key="1">
    <source>
        <dbReference type="ARBA" id="ARBA00004141"/>
    </source>
</evidence>
<proteinExistence type="predicted"/>
<feature type="signal peptide" evidence="8">
    <location>
        <begin position="1"/>
        <end position="22"/>
    </location>
</feature>
<evidence type="ECO:0000256" key="8">
    <source>
        <dbReference type="SAM" id="SignalP"/>
    </source>
</evidence>
<keyword evidence="5" id="KW-0040">ANK repeat</keyword>
<feature type="non-terminal residue" evidence="10">
    <location>
        <position position="270"/>
    </location>
</feature>
<evidence type="ECO:0000256" key="3">
    <source>
        <dbReference type="ARBA" id="ARBA00022737"/>
    </source>
</evidence>
<name>A0AA38FX38_TAXCH</name>
<evidence type="ECO:0000256" key="4">
    <source>
        <dbReference type="ARBA" id="ARBA00022989"/>
    </source>
</evidence>
<keyword evidence="2 7" id="KW-0812">Transmembrane</keyword>
<dbReference type="GO" id="GO:0005886">
    <property type="term" value="C:plasma membrane"/>
    <property type="evidence" value="ECO:0007669"/>
    <property type="project" value="TreeGrafter"/>
</dbReference>
<sequence>MCCTSLWKMNIIGWLALQCVLQNDDVDAAFLVKEGDNEGNTPLHTFATQYRPRLFLRSVVFSRERQVLSKMVTLSAGNVNAMNVEGNTFLDLIDMKGWFHYFTVFLAPFLKTTDLISKRGENKLQKRNDSNIAGSNSKMADEALQKQNETLSLIAVLLTTVSYAAAFTIPGGLNSKGIPVLMHALALKVFIISDTLSMCLSMGALFTLLFVPVATSLLTGPLKRGGRKQLETSSSLGACLIVLALFPTVVSFGTGVYVMVAPKCLWLAIM</sequence>
<comment type="subcellular location">
    <subcellularLocation>
        <location evidence="1">Membrane</location>
        <topology evidence="1">Multi-pass membrane protein</topology>
    </subcellularLocation>
</comment>
<feature type="domain" description="PGG" evidence="9">
    <location>
        <begin position="142"/>
        <end position="258"/>
    </location>
</feature>
<feature type="chain" id="PRO_5041360137" description="PGG domain-containing protein" evidence="8">
    <location>
        <begin position="23"/>
        <end position="270"/>
    </location>
</feature>
<keyword evidence="6 7" id="KW-0472">Membrane</keyword>
<evidence type="ECO:0000256" key="7">
    <source>
        <dbReference type="SAM" id="Phobius"/>
    </source>
</evidence>
<protein>
    <recommendedName>
        <fullName evidence="9">PGG domain-containing protein</fullName>
    </recommendedName>
</protein>
<dbReference type="Pfam" id="PF13962">
    <property type="entry name" value="PGG"/>
    <property type="match status" value="1"/>
</dbReference>
<dbReference type="InterPro" id="IPR026961">
    <property type="entry name" value="PGG_dom"/>
</dbReference>
<reference evidence="10 11" key="1">
    <citation type="journal article" date="2021" name="Nat. Plants">
        <title>The Taxus genome provides insights into paclitaxel biosynthesis.</title>
        <authorList>
            <person name="Xiong X."/>
            <person name="Gou J."/>
            <person name="Liao Q."/>
            <person name="Li Y."/>
            <person name="Zhou Q."/>
            <person name="Bi G."/>
            <person name="Li C."/>
            <person name="Du R."/>
            <person name="Wang X."/>
            <person name="Sun T."/>
            <person name="Guo L."/>
            <person name="Liang H."/>
            <person name="Lu P."/>
            <person name="Wu Y."/>
            <person name="Zhang Z."/>
            <person name="Ro D.K."/>
            <person name="Shang Y."/>
            <person name="Huang S."/>
            <person name="Yan J."/>
        </authorList>
    </citation>
    <scope>NUCLEOTIDE SEQUENCE [LARGE SCALE GENOMIC DNA]</scope>
    <source>
        <strain evidence="10">Ta-2019</strain>
    </source>
</reference>
<evidence type="ECO:0000256" key="5">
    <source>
        <dbReference type="ARBA" id="ARBA00023043"/>
    </source>
</evidence>
<evidence type="ECO:0000313" key="11">
    <source>
        <dbReference type="Proteomes" id="UP000824469"/>
    </source>
</evidence>
<keyword evidence="11" id="KW-1185">Reference proteome</keyword>
<keyword evidence="3" id="KW-0677">Repeat</keyword>
<evidence type="ECO:0000256" key="2">
    <source>
        <dbReference type="ARBA" id="ARBA00022692"/>
    </source>
</evidence>
<keyword evidence="8" id="KW-0732">Signal</keyword>
<gene>
    <name evidence="10" type="ORF">KI387_025803</name>
</gene>
<dbReference type="PANTHER" id="PTHR24186">
    <property type="entry name" value="PROTEIN PHOSPHATASE 1 REGULATORY SUBUNIT"/>
    <property type="match status" value="1"/>
</dbReference>
<feature type="transmembrane region" description="Helical" evidence="7">
    <location>
        <begin position="151"/>
        <end position="169"/>
    </location>
</feature>
<evidence type="ECO:0000313" key="10">
    <source>
        <dbReference type="EMBL" id="KAH9310768.1"/>
    </source>
</evidence>
<keyword evidence="4 7" id="KW-1133">Transmembrane helix</keyword>
<comment type="caution">
    <text evidence="10">The sequence shown here is derived from an EMBL/GenBank/DDBJ whole genome shotgun (WGS) entry which is preliminary data.</text>
</comment>
<dbReference type="AlphaFoldDB" id="A0AA38FX38"/>
<dbReference type="EMBL" id="JAHRHJ020000006">
    <property type="protein sequence ID" value="KAH9310768.1"/>
    <property type="molecule type" value="Genomic_DNA"/>
</dbReference>
<accession>A0AA38FX38</accession>